<name>A0ABP6GX24_9MICO</name>
<dbReference type="PANTHER" id="PTHR46847">
    <property type="entry name" value="D-ALLOSE-BINDING PERIPLASMIC PROTEIN-RELATED"/>
    <property type="match status" value="1"/>
</dbReference>
<evidence type="ECO:0000313" key="6">
    <source>
        <dbReference type="EMBL" id="GAA2731369.1"/>
    </source>
</evidence>
<evidence type="ECO:0000256" key="3">
    <source>
        <dbReference type="ARBA" id="ARBA00022729"/>
    </source>
</evidence>
<dbReference type="Gene3D" id="3.40.50.2300">
    <property type="match status" value="2"/>
</dbReference>
<dbReference type="EMBL" id="BAAARN010000001">
    <property type="protein sequence ID" value="GAA2731369.1"/>
    <property type="molecule type" value="Genomic_DNA"/>
</dbReference>
<accession>A0ABP6GX24</accession>
<evidence type="ECO:0000313" key="7">
    <source>
        <dbReference type="Proteomes" id="UP001501326"/>
    </source>
</evidence>
<evidence type="ECO:0000256" key="2">
    <source>
        <dbReference type="ARBA" id="ARBA00007639"/>
    </source>
</evidence>
<dbReference type="RefSeq" id="WP_344189917.1">
    <property type="nucleotide sequence ID" value="NZ_BAAARN010000001.1"/>
</dbReference>
<dbReference type="InterPro" id="IPR025997">
    <property type="entry name" value="SBP_2_dom"/>
</dbReference>
<keyword evidence="7" id="KW-1185">Reference proteome</keyword>
<dbReference type="Pfam" id="PF13407">
    <property type="entry name" value="Peripla_BP_4"/>
    <property type="match status" value="1"/>
</dbReference>
<feature type="chain" id="PRO_5045043224" evidence="4">
    <location>
        <begin position="29"/>
        <end position="393"/>
    </location>
</feature>
<reference evidence="7" key="1">
    <citation type="journal article" date="2019" name="Int. J. Syst. Evol. Microbiol.">
        <title>The Global Catalogue of Microorganisms (GCM) 10K type strain sequencing project: providing services to taxonomists for standard genome sequencing and annotation.</title>
        <authorList>
            <consortium name="The Broad Institute Genomics Platform"/>
            <consortium name="The Broad Institute Genome Sequencing Center for Infectious Disease"/>
            <person name="Wu L."/>
            <person name="Ma J."/>
        </authorList>
    </citation>
    <scope>NUCLEOTIDE SEQUENCE [LARGE SCALE GENOMIC DNA]</scope>
    <source>
        <strain evidence="7">JCM 16378</strain>
    </source>
</reference>
<dbReference type="InterPro" id="IPR028082">
    <property type="entry name" value="Peripla_BP_I"/>
</dbReference>
<dbReference type="PANTHER" id="PTHR46847:SF1">
    <property type="entry name" value="D-ALLOSE-BINDING PERIPLASMIC PROTEIN-RELATED"/>
    <property type="match status" value="1"/>
</dbReference>
<feature type="domain" description="Periplasmic binding protein" evidence="5">
    <location>
        <begin position="86"/>
        <end position="345"/>
    </location>
</feature>
<dbReference type="SUPFAM" id="SSF53822">
    <property type="entry name" value="Periplasmic binding protein-like I"/>
    <property type="match status" value="1"/>
</dbReference>
<comment type="subcellular location">
    <subcellularLocation>
        <location evidence="1">Cell envelope</location>
    </subcellularLocation>
</comment>
<dbReference type="CDD" id="cd01536">
    <property type="entry name" value="PBP1_ABC_sugar_binding-like"/>
    <property type="match status" value="1"/>
</dbReference>
<evidence type="ECO:0000259" key="5">
    <source>
        <dbReference type="Pfam" id="PF13407"/>
    </source>
</evidence>
<keyword evidence="3 4" id="KW-0732">Signal</keyword>
<feature type="signal peptide" evidence="4">
    <location>
        <begin position="1"/>
        <end position="28"/>
    </location>
</feature>
<dbReference type="Proteomes" id="UP001501326">
    <property type="component" value="Unassembled WGS sequence"/>
</dbReference>
<evidence type="ECO:0000256" key="4">
    <source>
        <dbReference type="SAM" id="SignalP"/>
    </source>
</evidence>
<dbReference type="PROSITE" id="PS51257">
    <property type="entry name" value="PROKAR_LIPOPROTEIN"/>
    <property type="match status" value="1"/>
</dbReference>
<proteinExistence type="inferred from homology"/>
<comment type="similarity">
    <text evidence="2">Belongs to the bacterial solute-binding protein 2 family.</text>
</comment>
<gene>
    <name evidence="6" type="ORF">GCM10009867_04850</name>
</gene>
<evidence type="ECO:0000256" key="1">
    <source>
        <dbReference type="ARBA" id="ARBA00004196"/>
    </source>
</evidence>
<comment type="caution">
    <text evidence="6">The sequence shown here is derived from an EMBL/GenBank/DDBJ whole genome shotgun (WGS) entry which is preliminary data.</text>
</comment>
<organism evidence="6 7">
    <name type="scientific">Pedococcus aerophilus</name>
    <dbReference type="NCBI Taxonomy" id="436356"/>
    <lineage>
        <taxon>Bacteria</taxon>
        <taxon>Bacillati</taxon>
        <taxon>Actinomycetota</taxon>
        <taxon>Actinomycetes</taxon>
        <taxon>Micrococcales</taxon>
        <taxon>Intrasporangiaceae</taxon>
        <taxon>Pedococcus</taxon>
    </lineage>
</organism>
<protein>
    <submittedName>
        <fullName evidence="6">Substrate-binding domain-containing protein</fullName>
    </submittedName>
</protein>
<sequence>MRRNLGAHALTASLAVVTALGLAGCSEGASPNGAAAATASGPAVDTSAAKAEIDKAKALATFTAPGPAFDVSKAQGKTIVNVSLNSTVPFNQIVDAAMGEAGKEAGVKVVQFTNQGQVSQWIQGVQSGIAQKADAIVLEGSPDPKLLGPQLAAAKAAGIPVISTHLYDESYVETAKKEQPNIAAFVDAHHYRAGTLMADYAIMNSGGHVNAYFVTSNEVQPAAGIAKAFKDELAAKCPATCKAEIVNIPISDWATKVATQVQTALLKDPSINYVVPVFDGMTSFLTTGITQAGKTGSVKIVAYNGTASVMKMIQDKNLVVAEVGEPLEWLGWANMDQVLRVLTGTEPVASEKTPLRVFDSTNVDEAGKPVNQKDGYGDPNQFKDGYRTLWGLK</sequence>